<dbReference type="EMBL" id="BMAV01026548">
    <property type="protein sequence ID" value="GFS51452.1"/>
    <property type="molecule type" value="Genomic_DNA"/>
</dbReference>
<proteinExistence type="predicted"/>
<reference evidence="2" key="1">
    <citation type="submission" date="2020-08" db="EMBL/GenBank/DDBJ databases">
        <title>Multicomponent nature underlies the extraordinary mechanical properties of spider dragline silk.</title>
        <authorList>
            <person name="Kono N."/>
            <person name="Nakamura H."/>
            <person name="Mori M."/>
            <person name="Yoshida Y."/>
            <person name="Ohtoshi R."/>
            <person name="Malay A.D."/>
            <person name="Moran D.A.P."/>
            <person name="Tomita M."/>
            <person name="Numata K."/>
            <person name="Arakawa K."/>
        </authorList>
    </citation>
    <scope>NUCLEOTIDE SEQUENCE</scope>
</reference>
<dbReference type="EMBL" id="BMAV01013537">
    <property type="protein sequence ID" value="GFY61281.1"/>
    <property type="molecule type" value="Genomic_DNA"/>
</dbReference>
<comment type="caution">
    <text evidence="2">The sequence shown here is derived from an EMBL/GenBank/DDBJ whole genome shotgun (WGS) entry which is preliminary data.</text>
</comment>
<dbReference type="AlphaFoldDB" id="A0A8X6XXS0"/>
<accession>A0A8X6XXS0</accession>
<dbReference type="Proteomes" id="UP000886998">
    <property type="component" value="Unassembled WGS sequence"/>
</dbReference>
<keyword evidence="3" id="KW-1185">Reference proteome</keyword>
<sequence length="84" mass="9495">MQIGSHNLLDGWQSIRVKRLRRNNIRIQQANFSVSSELVVVSATAKKRYLGEDSISISQLSRSVKKEKNLAEKAVLLISMSRVL</sequence>
<gene>
    <name evidence="1" type="ORF">TNIN_219111</name>
    <name evidence="2" type="ORF">TNIN_250771</name>
</gene>
<evidence type="ECO:0000313" key="3">
    <source>
        <dbReference type="Proteomes" id="UP000886998"/>
    </source>
</evidence>
<organism evidence="2 3">
    <name type="scientific">Trichonephila inaurata madagascariensis</name>
    <dbReference type="NCBI Taxonomy" id="2747483"/>
    <lineage>
        <taxon>Eukaryota</taxon>
        <taxon>Metazoa</taxon>
        <taxon>Ecdysozoa</taxon>
        <taxon>Arthropoda</taxon>
        <taxon>Chelicerata</taxon>
        <taxon>Arachnida</taxon>
        <taxon>Araneae</taxon>
        <taxon>Araneomorphae</taxon>
        <taxon>Entelegynae</taxon>
        <taxon>Araneoidea</taxon>
        <taxon>Nephilidae</taxon>
        <taxon>Trichonephila</taxon>
        <taxon>Trichonephila inaurata</taxon>
    </lineage>
</organism>
<protein>
    <submittedName>
        <fullName evidence="2">Uncharacterized protein</fullName>
    </submittedName>
</protein>
<evidence type="ECO:0000313" key="1">
    <source>
        <dbReference type="EMBL" id="GFS51452.1"/>
    </source>
</evidence>
<name>A0A8X6XXS0_9ARAC</name>
<evidence type="ECO:0000313" key="2">
    <source>
        <dbReference type="EMBL" id="GFY61281.1"/>
    </source>
</evidence>